<evidence type="ECO:0000313" key="4">
    <source>
        <dbReference type="Proteomes" id="UP001155901"/>
    </source>
</evidence>
<dbReference type="Pfam" id="PF18864">
    <property type="entry name" value="AbiTii"/>
    <property type="match status" value="1"/>
</dbReference>
<dbReference type="EMBL" id="JALJZU010000025">
    <property type="protein sequence ID" value="MCP2012682.1"/>
    <property type="molecule type" value="Genomic_DNA"/>
</dbReference>
<dbReference type="EMBL" id="JAHTGR010000034">
    <property type="protein sequence ID" value="MBV6325510.1"/>
    <property type="molecule type" value="Genomic_DNA"/>
</dbReference>
<protein>
    <recommendedName>
        <fullName evidence="1">AbiTii domain-containing protein</fullName>
    </recommendedName>
</protein>
<organism evidence="2 4">
    <name type="scientific">Duganella violaceipulchra</name>
    <dbReference type="NCBI Taxonomy" id="2849652"/>
    <lineage>
        <taxon>Bacteria</taxon>
        <taxon>Pseudomonadati</taxon>
        <taxon>Pseudomonadota</taxon>
        <taxon>Betaproteobacteria</taxon>
        <taxon>Burkholderiales</taxon>
        <taxon>Oxalobacteraceae</taxon>
        <taxon>Telluria group</taxon>
        <taxon>Duganella</taxon>
    </lineage>
</organism>
<dbReference type="AlphaFoldDB" id="A0AA41LBP5"/>
<dbReference type="InterPro" id="IPR041304">
    <property type="entry name" value="AbiTii"/>
</dbReference>
<evidence type="ECO:0000313" key="5">
    <source>
        <dbReference type="Proteomes" id="UP001162889"/>
    </source>
</evidence>
<reference evidence="2" key="1">
    <citation type="submission" date="2021-07" db="EMBL/GenBank/DDBJ databases">
        <title>Characterization of violacein-producing bacteria and related species.</title>
        <authorList>
            <person name="Wilson H.S."/>
            <person name="De Leon M.E."/>
        </authorList>
    </citation>
    <scope>NUCLEOTIDE SEQUENCE</scope>
    <source>
        <strain evidence="2">HSC-15S17</strain>
    </source>
</reference>
<dbReference type="Proteomes" id="UP001155901">
    <property type="component" value="Unassembled WGS sequence"/>
</dbReference>
<keyword evidence="5" id="KW-1185">Reference proteome</keyword>
<dbReference type="RefSeq" id="WP_217946402.1">
    <property type="nucleotide sequence ID" value="NZ_JAHTGR010000034.1"/>
</dbReference>
<sequence length="295" mass="32108">MAQPIILQLQELASSSKHDIADLLRKALIVATKLRLDDFKVWIGAELNGYKDANSIPDYRIIYGDVRVQNPYRGLIPLEMPPELRKTLSVVRVFESVSKIQELASVDGGEAICYYLPPKQENAVMQAQGDYPMRPVRIVSASTLLATLQAVRTRILEWALQLEEQGVLGHGLSFSEQERSAAMSNNIRIENFQGVLGNVSGGTVSQTNSLTVQSSNFESLAKYLEQQGVKTDEVKQLEVAIASDSRPESSSKLGPKVSAWVGKMMVRAASGGWDIGVAAAGGLLTSAIAKFYGLP</sequence>
<comment type="caution">
    <text evidence="2">The sequence shown here is derived from an EMBL/GenBank/DDBJ whole genome shotgun (WGS) entry which is preliminary data.</text>
</comment>
<evidence type="ECO:0000259" key="1">
    <source>
        <dbReference type="Pfam" id="PF18864"/>
    </source>
</evidence>
<evidence type="ECO:0000313" key="2">
    <source>
        <dbReference type="EMBL" id="MBV6325510.1"/>
    </source>
</evidence>
<accession>A0AA41LBP5</accession>
<gene>
    <name evidence="2" type="ORF">KVP70_31850</name>
    <name evidence="3" type="ORF">L1274_006453</name>
</gene>
<evidence type="ECO:0000313" key="3">
    <source>
        <dbReference type="EMBL" id="MCP2012682.1"/>
    </source>
</evidence>
<feature type="domain" description="AbiTii" evidence="1">
    <location>
        <begin position="5"/>
        <end position="184"/>
    </location>
</feature>
<dbReference type="Proteomes" id="UP001162889">
    <property type="component" value="Unassembled WGS sequence"/>
</dbReference>
<name>A0AA41LBP5_9BURK</name>
<proteinExistence type="predicted"/>
<reference evidence="3" key="2">
    <citation type="submission" date="2022-03" db="EMBL/GenBank/DDBJ databases">
        <title>Genome Encyclopedia of Bacteria and Archaea VI: Functional Genomics of Type Strains.</title>
        <authorList>
            <person name="Whitman W."/>
        </authorList>
    </citation>
    <scope>NUCLEOTIDE SEQUENCE</scope>
    <source>
        <strain evidence="3">HSC-15S17</strain>
    </source>
</reference>